<evidence type="ECO:0000313" key="2">
    <source>
        <dbReference type="Proteomes" id="UP001059607"/>
    </source>
</evidence>
<gene>
    <name evidence="1" type="ORF">NK667_12775</name>
</gene>
<organism evidence="1 2">
    <name type="scientific">Pseudomonas nunensis</name>
    <dbReference type="NCBI Taxonomy" id="2961896"/>
    <lineage>
        <taxon>Bacteria</taxon>
        <taxon>Pseudomonadati</taxon>
        <taxon>Pseudomonadota</taxon>
        <taxon>Gammaproteobacteria</taxon>
        <taxon>Pseudomonadales</taxon>
        <taxon>Pseudomonadaceae</taxon>
        <taxon>Pseudomonas</taxon>
    </lineage>
</organism>
<sequence length="67" mass="7240">MFMFKSLSVSRRELEAIANGDIDFETGAQGLARNFNTAHVSGSADGVLCMFELAVDDPSVVIFSLIK</sequence>
<protein>
    <submittedName>
        <fullName evidence="1">Uncharacterized protein</fullName>
    </submittedName>
</protein>
<dbReference type="EMBL" id="CP101125">
    <property type="protein sequence ID" value="UTO17181.1"/>
    <property type="molecule type" value="Genomic_DNA"/>
</dbReference>
<dbReference type="Proteomes" id="UP001059607">
    <property type="component" value="Chromosome"/>
</dbReference>
<reference evidence="1" key="1">
    <citation type="submission" date="2022-07" db="EMBL/GenBank/DDBJ databases">
        <title>Pseudomonas nunamit sp. nov. an antifungal species isolated from Greenland.</title>
        <authorList>
            <person name="Ntana F."/>
            <person name="Hennessy R.C."/>
            <person name="Zervas A."/>
            <person name="Stougaard P."/>
        </authorList>
    </citation>
    <scope>NUCLEOTIDE SEQUENCE</scope>
    <source>
        <strain evidence="1">In5</strain>
    </source>
</reference>
<keyword evidence="2" id="KW-1185">Reference proteome</keyword>
<proteinExistence type="predicted"/>
<accession>A0ABY5EN90</accession>
<evidence type="ECO:0000313" key="1">
    <source>
        <dbReference type="EMBL" id="UTO17181.1"/>
    </source>
</evidence>
<name>A0ABY5EN90_9PSED</name>
<dbReference type="RefSeq" id="WP_236708587.1">
    <property type="nucleotide sequence ID" value="NZ_CP101125.1"/>
</dbReference>